<dbReference type="GO" id="GO:0016791">
    <property type="term" value="F:phosphatase activity"/>
    <property type="evidence" value="ECO:0007669"/>
    <property type="project" value="TreeGrafter"/>
</dbReference>
<accession>A0A6M4GG77</accession>
<evidence type="ECO:0000259" key="1">
    <source>
        <dbReference type="Pfam" id="PF00149"/>
    </source>
</evidence>
<keyword evidence="2" id="KW-0614">Plasmid</keyword>
<gene>
    <name evidence="2" type="ORF">HH800_28935</name>
</gene>
<dbReference type="InterPro" id="IPR050126">
    <property type="entry name" value="Ap4A_hydrolase"/>
</dbReference>
<dbReference type="Proteomes" id="UP000502611">
    <property type="component" value="Plasmid p-C-Sy"/>
</dbReference>
<proteinExistence type="predicted"/>
<sequence length="265" mass="29251">MLAKIFKRFVSGPPSNPQAPEGHRLYAIGDIHGRLDLLEGLLAQIRTDDMARGEPKAELIFLGDVINRGPHSAQVIDRLIALKAACPETRFLLGNHEEIFLSALNGDRKALRFFDRIGGAEAILSYGITPQAYEAADFDELAAMLQAVVPTAHRTFLESFENMIVEGDYVFVHAGIRPGVPLKEQKPTDLRWIRDEFLCASGTKDRPLIPGAIVVHGHTIFNEVVEHPGRIGLDTGAYRSGILTAMAFESDKRWTLQQKSQIAAT</sequence>
<dbReference type="EMBL" id="CP053024">
    <property type="protein sequence ID" value="QJR06259.1"/>
    <property type="molecule type" value="Genomic_DNA"/>
</dbReference>
<dbReference type="CDD" id="cd00144">
    <property type="entry name" value="MPP_PPP_family"/>
    <property type="match status" value="1"/>
</dbReference>
<feature type="domain" description="Calcineurin-like phosphoesterase" evidence="1">
    <location>
        <begin position="24"/>
        <end position="200"/>
    </location>
</feature>
<dbReference type="AlphaFoldDB" id="A0A6M4GG77"/>
<dbReference type="PANTHER" id="PTHR42850:SF4">
    <property type="entry name" value="ZINC-DEPENDENT ENDOPOLYPHOSPHATASE"/>
    <property type="match status" value="1"/>
</dbReference>
<reference evidence="2 3" key="1">
    <citation type="submission" date="2020-04" db="EMBL/GenBank/DDBJ databases">
        <title>The Whole Genome Analysis of High salt-tolerant Sphingobium yanoikuyae YC-XJ2 with Aryl organophosphorus flame retardants (aryl-OPFRs)-degrading capacity and characteristics of Related phosphotriesterase.</title>
        <authorList>
            <person name="Li X."/>
        </authorList>
    </citation>
    <scope>NUCLEOTIDE SEQUENCE [LARGE SCALE GENOMIC DNA]</scope>
    <source>
        <strain evidence="2 3">YC-XJ2</strain>
        <plasmid evidence="3">p-c-sy</plasmid>
    </source>
</reference>
<dbReference type="GO" id="GO:0008803">
    <property type="term" value="F:bis(5'-nucleosyl)-tetraphosphatase (symmetrical) activity"/>
    <property type="evidence" value="ECO:0007669"/>
    <property type="project" value="TreeGrafter"/>
</dbReference>
<evidence type="ECO:0000313" key="3">
    <source>
        <dbReference type="Proteomes" id="UP000502611"/>
    </source>
</evidence>
<evidence type="ECO:0000313" key="2">
    <source>
        <dbReference type="EMBL" id="QJR06259.1"/>
    </source>
</evidence>
<protein>
    <submittedName>
        <fullName evidence="2">Serine/threonine protein phosphatase</fullName>
    </submittedName>
</protein>
<dbReference type="Pfam" id="PF00149">
    <property type="entry name" value="Metallophos"/>
    <property type="match status" value="1"/>
</dbReference>
<dbReference type="GO" id="GO:0005737">
    <property type="term" value="C:cytoplasm"/>
    <property type="evidence" value="ECO:0007669"/>
    <property type="project" value="TreeGrafter"/>
</dbReference>
<dbReference type="Gene3D" id="3.60.21.10">
    <property type="match status" value="1"/>
</dbReference>
<organism evidence="2 3">
    <name type="scientific">Sphingobium yanoikuyae</name>
    <name type="common">Sphingomonas yanoikuyae</name>
    <dbReference type="NCBI Taxonomy" id="13690"/>
    <lineage>
        <taxon>Bacteria</taxon>
        <taxon>Pseudomonadati</taxon>
        <taxon>Pseudomonadota</taxon>
        <taxon>Alphaproteobacteria</taxon>
        <taxon>Sphingomonadales</taxon>
        <taxon>Sphingomonadaceae</taxon>
        <taxon>Sphingobium</taxon>
    </lineage>
</organism>
<dbReference type="PANTHER" id="PTHR42850">
    <property type="entry name" value="METALLOPHOSPHOESTERASE"/>
    <property type="match status" value="1"/>
</dbReference>
<dbReference type="GO" id="GO:0110154">
    <property type="term" value="P:RNA decapping"/>
    <property type="evidence" value="ECO:0007669"/>
    <property type="project" value="TreeGrafter"/>
</dbReference>
<dbReference type="InterPro" id="IPR029052">
    <property type="entry name" value="Metallo-depent_PP-like"/>
</dbReference>
<dbReference type="InterPro" id="IPR004843">
    <property type="entry name" value="Calcineurin-like_PHP"/>
</dbReference>
<dbReference type="SUPFAM" id="SSF56300">
    <property type="entry name" value="Metallo-dependent phosphatases"/>
    <property type="match status" value="1"/>
</dbReference>
<geneLocation type="plasmid" evidence="3">
    <name>p-c-sy</name>
</geneLocation>
<name>A0A6M4GG77_SPHYA</name>